<sequence>MLLRYSRHFAEGHGITWNVGQHPVEGATDFLYMAALGWGSRLSHLSVEVTARIFLWLSQAITAAVIFLSLRRNARVPLAFALALTVYFAIGPAYHFSDSLFGAPLYALPALLAWLVGWRMMDSGITTGKALSFSLLCLLVGLIRPDGVLLGALMLLIFLGFTRGPGKFKLFLTFAAIFAILGGAYFAWRIHYFGHPFPNPFYVKGSSGVLSQNLRSMVLAYFYFFLGILPLFGAGVFFRPARKKLLPFALLLLGWIACWAHTSLINNHYSRFEWVLYPIGIFTAGQVGIVAWAALRDRTPAVAWPAVRQVALGIGCVMVVSSLLLAKYGDEAYQDEGSVKAFALKLSPTVQRVTP</sequence>
<accession>A0ABW1ZCI5</accession>
<keyword evidence="1" id="KW-1133">Transmembrane helix</keyword>
<evidence type="ECO:0008006" key="4">
    <source>
        <dbReference type="Google" id="ProtNLM"/>
    </source>
</evidence>
<comment type="caution">
    <text evidence="2">The sequence shown here is derived from an EMBL/GenBank/DDBJ whole genome shotgun (WGS) entry which is preliminary data.</text>
</comment>
<feature type="transmembrane region" description="Helical" evidence="1">
    <location>
        <begin position="103"/>
        <end position="121"/>
    </location>
</feature>
<feature type="transmembrane region" description="Helical" evidence="1">
    <location>
        <begin position="218"/>
        <end position="238"/>
    </location>
</feature>
<keyword evidence="3" id="KW-1185">Reference proteome</keyword>
<feature type="transmembrane region" description="Helical" evidence="1">
    <location>
        <begin position="170"/>
        <end position="188"/>
    </location>
</feature>
<keyword evidence="1" id="KW-0472">Membrane</keyword>
<dbReference type="Proteomes" id="UP001596391">
    <property type="component" value="Unassembled WGS sequence"/>
</dbReference>
<proteinExistence type="predicted"/>
<keyword evidence="1" id="KW-0812">Transmembrane</keyword>
<feature type="transmembrane region" description="Helical" evidence="1">
    <location>
        <begin position="76"/>
        <end position="96"/>
    </location>
</feature>
<organism evidence="2 3">
    <name type="scientific">Granulicella cerasi</name>
    <dbReference type="NCBI Taxonomy" id="741063"/>
    <lineage>
        <taxon>Bacteria</taxon>
        <taxon>Pseudomonadati</taxon>
        <taxon>Acidobacteriota</taxon>
        <taxon>Terriglobia</taxon>
        <taxon>Terriglobales</taxon>
        <taxon>Acidobacteriaceae</taxon>
        <taxon>Granulicella</taxon>
    </lineage>
</organism>
<protein>
    <recommendedName>
        <fullName evidence="4">Glycosyltransferase RgtA/B/C/D-like domain-containing protein</fullName>
    </recommendedName>
</protein>
<evidence type="ECO:0000313" key="3">
    <source>
        <dbReference type="Proteomes" id="UP001596391"/>
    </source>
</evidence>
<reference evidence="3" key="1">
    <citation type="journal article" date="2019" name="Int. J. Syst. Evol. Microbiol.">
        <title>The Global Catalogue of Microorganisms (GCM) 10K type strain sequencing project: providing services to taxonomists for standard genome sequencing and annotation.</title>
        <authorList>
            <consortium name="The Broad Institute Genomics Platform"/>
            <consortium name="The Broad Institute Genome Sequencing Center for Infectious Disease"/>
            <person name="Wu L."/>
            <person name="Ma J."/>
        </authorList>
    </citation>
    <scope>NUCLEOTIDE SEQUENCE [LARGE SCALE GENOMIC DNA]</scope>
    <source>
        <strain evidence="3">CGMCC 1.16026</strain>
    </source>
</reference>
<dbReference type="EMBL" id="JBHSWI010000001">
    <property type="protein sequence ID" value="MFC6646357.1"/>
    <property type="molecule type" value="Genomic_DNA"/>
</dbReference>
<name>A0ABW1ZCI5_9BACT</name>
<evidence type="ECO:0000256" key="1">
    <source>
        <dbReference type="SAM" id="Phobius"/>
    </source>
</evidence>
<feature type="transmembrane region" description="Helical" evidence="1">
    <location>
        <begin position="307"/>
        <end position="326"/>
    </location>
</feature>
<feature type="transmembrane region" description="Helical" evidence="1">
    <location>
        <begin position="133"/>
        <end position="158"/>
    </location>
</feature>
<feature type="transmembrane region" description="Helical" evidence="1">
    <location>
        <begin position="49"/>
        <end position="70"/>
    </location>
</feature>
<dbReference type="RefSeq" id="WP_390235364.1">
    <property type="nucleotide sequence ID" value="NZ_JBHSWI010000001.1"/>
</dbReference>
<feature type="transmembrane region" description="Helical" evidence="1">
    <location>
        <begin position="274"/>
        <end position="295"/>
    </location>
</feature>
<evidence type="ECO:0000313" key="2">
    <source>
        <dbReference type="EMBL" id="MFC6646357.1"/>
    </source>
</evidence>
<gene>
    <name evidence="2" type="ORF">ACFQBQ_12330</name>
</gene>
<feature type="transmembrane region" description="Helical" evidence="1">
    <location>
        <begin position="245"/>
        <end position="262"/>
    </location>
</feature>